<proteinExistence type="predicted"/>
<dbReference type="Proteomes" id="UP001063166">
    <property type="component" value="Unassembled WGS sequence"/>
</dbReference>
<dbReference type="EMBL" id="BRPK01000008">
    <property type="protein sequence ID" value="GLB40589.1"/>
    <property type="molecule type" value="Genomic_DNA"/>
</dbReference>
<keyword evidence="2" id="KW-1185">Reference proteome</keyword>
<protein>
    <submittedName>
        <fullName evidence="1">Uncharacterized protein</fullName>
    </submittedName>
</protein>
<evidence type="ECO:0000313" key="2">
    <source>
        <dbReference type="Proteomes" id="UP001063166"/>
    </source>
</evidence>
<comment type="caution">
    <text evidence="1">The sequence shown here is derived from an EMBL/GenBank/DDBJ whole genome shotgun (WGS) entry which is preliminary data.</text>
</comment>
<gene>
    <name evidence="1" type="ORF">LshimejAT787_0804600</name>
</gene>
<dbReference type="OrthoDB" id="3266391at2759"/>
<name>A0A9P3PSA0_LYOSH</name>
<dbReference type="GO" id="GO:0007166">
    <property type="term" value="P:cell surface receptor signaling pathway"/>
    <property type="evidence" value="ECO:0007669"/>
    <property type="project" value="InterPro"/>
</dbReference>
<dbReference type="CDD" id="cd21037">
    <property type="entry name" value="MLKL_NTD"/>
    <property type="match status" value="1"/>
</dbReference>
<sequence length="171" mass="19156">MLKSRRWGHVLRPPGRWRRNLGRASAAGADIAKTSLVALKESADAFPPLKSAVGGVLAVWNVAERATASKKKAEAMASRCNEILEVLVDGVPDPVNIAPEMQAGIHRFTLLLQDTRRAMERRQTRTRISLVLHMNRNEDELADFNRRLDEAYKDFLIAAALRTEVKLSEMK</sequence>
<evidence type="ECO:0000313" key="1">
    <source>
        <dbReference type="EMBL" id="GLB40589.1"/>
    </source>
</evidence>
<organism evidence="1 2">
    <name type="scientific">Lyophyllum shimeji</name>
    <name type="common">Hon-shimeji</name>
    <name type="synonym">Tricholoma shimeji</name>
    <dbReference type="NCBI Taxonomy" id="47721"/>
    <lineage>
        <taxon>Eukaryota</taxon>
        <taxon>Fungi</taxon>
        <taxon>Dikarya</taxon>
        <taxon>Basidiomycota</taxon>
        <taxon>Agaricomycotina</taxon>
        <taxon>Agaricomycetes</taxon>
        <taxon>Agaricomycetidae</taxon>
        <taxon>Agaricales</taxon>
        <taxon>Tricholomatineae</taxon>
        <taxon>Lyophyllaceae</taxon>
        <taxon>Lyophyllum</taxon>
    </lineage>
</organism>
<dbReference type="AlphaFoldDB" id="A0A9P3PSA0"/>
<dbReference type="InterPro" id="IPR059179">
    <property type="entry name" value="MLKL-like_MCAfunc"/>
</dbReference>
<dbReference type="Gene3D" id="1.20.930.20">
    <property type="entry name" value="Adaptor protein Cbl, N-terminal domain"/>
    <property type="match status" value="1"/>
</dbReference>
<accession>A0A9P3PSA0</accession>
<reference evidence="1" key="1">
    <citation type="submission" date="2022-07" db="EMBL/GenBank/DDBJ databases">
        <title>The genome of Lyophyllum shimeji provides insight into the initial evolution of ectomycorrhizal fungal genome.</title>
        <authorList>
            <person name="Kobayashi Y."/>
            <person name="Shibata T."/>
            <person name="Hirakawa H."/>
            <person name="Shigenobu S."/>
            <person name="Nishiyama T."/>
            <person name="Yamada A."/>
            <person name="Hasebe M."/>
            <person name="Kawaguchi M."/>
        </authorList>
    </citation>
    <scope>NUCLEOTIDE SEQUENCE</scope>
    <source>
        <strain evidence="1">AT787</strain>
    </source>
</reference>
<dbReference type="InterPro" id="IPR036537">
    <property type="entry name" value="Adaptor_Cbl_N_dom_sf"/>
</dbReference>